<reference evidence="1" key="1">
    <citation type="submission" date="2023-07" db="EMBL/GenBank/DDBJ databases">
        <authorList>
            <person name="Stuckert A."/>
        </authorList>
    </citation>
    <scope>NUCLEOTIDE SEQUENCE</scope>
</reference>
<dbReference type="InterPro" id="IPR026213">
    <property type="entry name" value="GRINL1"/>
</dbReference>
<gene>
    <name evidence="1" type="ORF">RIMI_LOCUS9005599</name>
</gene>
<dbReference type="Proteomes" id="UP001176940">
    <property type="component" value="Unassembled WGS sequence"/>
</dbReference>
<dbReference type="EMBL" id="CAUEEQ010018316">
    <property type="protein sequence ID" value="CAJ0940852.1"/>
    <property type="molecule type" value="Genomic_DNA"/>
</dbReference>
<accession>A0ABN9LJ75</accession>
<protein>
    <submittedName>
        <fullName evidence="1">Uncharacterized protein</fullName>
    </submittedName>
</protein>
<dbReference type="Pfam" id="PF15328">
    <property type="entry name" value="GCOM2"/>
    <property type="match status" value="1"/>
</dbReference>
<comment type="caution">
    <text evidence="1">The sequence shown here is derived from an EMBL/GenBank/DDBJ whole genome shotgun (WGS) entry which is preliminary data.</text>
</comment>
<organism evidence="1 2">
    <name type="scientific">Ranitomeya imitator</name>
    <name type="common">mimic poison frog</name>
    <dbReference type="NCBI Taxonomy" id="111125"/>
    <lineage>
        <taxon>Eukaryota</taxon>
        <taxon>Metazoa</taxon>
        <taxon>Chordata</taxon>
        <taxon>Craniata</taxon>
        <taxon>Vertebrata</taxon>
        <taxon>Euteleostomi</taxon>
        <taxon>Amphibia</taxon>
        <taxon>Batrachia</taxon>
        <taxon>Anura</taxon>
        <taxon>Neobatrachia</taxon>
        <taxon>Hyloidea</taxon>
        <taxon>Dendrobatidae</taxon>
        <taxon>Dendrobatinae</taxon>
        <taxon>Ranitomeya</taxon>
    </lineage>
</organism>
<proteinExistence type="predicted"/>
<sequence>MPVLQRMCVRGWTPCDTSGMSAPVARGGTEAAGELRGKSLGELAEILERQEKLLSNKKLIAKLPDRGKKDFRLR</sequence>
<keyword evidence="2" id="KW-1185">Reference proteome</keyword>
<evidence type="ECO:0000313" key="1">
    <source>
        <dbReference type="EMBL" id="CAJ0940852.1"/>
    </source>
</evidence>
<evidence type="ECO:0000313" key="2">
    <source>
        <dbReference type="Proteomes" id="UP001176940"/>
    </source>
</evidence>
<name>A0ABN9LJ75_9NEOB</name>
<dbReference type="PRINTS" id="PR02085">
    <property type="entry name" value="POLR2GRINL1"/>
</dbReference>